<dbReference type="EMBL" id="CAJNOM010000251">
    <property type="protein sequence ID" value="CAF1284774.1"/>
    <property type="molecule type" value="Genomic_DNA"/>
</dbReference>
<comment type="caution">
    <text evidence="2">The sequence shown here is derived from an EMBL/GenBank/DDBJ whole genome shotgun (WGS) entry which is preliminary data.</text>
</comment>
<evidence type="ECO:0000313" key="3">
    <source>
        <dbReference type="Proteomes" id="UP000663832"/>
    </source>
</evidence>
<evidence type="ECO:0000313" key="2">
    <source>
        <dbReference type="EMBL" id="CAF1284774.1"/>
    </source>
</evidence>
<protein>
    <submittedName>
        <fullName evidence="2">Uncharacterized protein</fullName>
    </submittedName>
</protein>
<dbReference type="SUPFAM" id="SSF52047">
    <property type="entry name" value="RNI-like"/>
    <property type="match status" value="1"/>
</dbReference>
<gene>
    <name evidence="1" type="ORF">BJG266_LOCUS20782</name>
    <name evidence="2" type="ORF">QVE165_LOCUS30348</name>
</gene>
<dbReference type="OrthoDB" id="10520587at2759"/>
<dbReference type="Proteomes" id="UP000663877">
    <property type="component" value="Unassembled WGS sequence"/>
</dbReference>
<evidence type="ECO:0000313" key="1">
    <source>
        <dbReference type="EMBL" id="CAF1090500.1"/>
    </source>
</evidence>
<organism evidence="2 3">
    <name type="scientific">Adineta steineri</name>
    <dbReference type="NCBI Taxonomy" id="433720"/>
    <lineage>
        <taxon>Eukaryota</taxon>
        <taxon>Metazoa</taxon>
        <taxon>Spiralia</taxon>
        <taxon>Gnathifera</taxon>
        <taxon>Rotifera</taxon>
        <taxon>Eurotatoria</taxon>
        <taxon>Bdelloidea</taxon>
        <taxon>Adinetida</taxon>
        <taxon>Adinetidae</taxon>
        <taxon>Adineta</taxon>
    </lineage>
</organism>
<dbReference type="Proteomes" id="UP000663832">
    <property type="component" value="Unassembled WGS sequence"/>
</dbReference>
<name>A0A815CJ88_9BILA</name>
<accession>A0A815CJ88</accession>
<sequence>MNVDVEICVHPRLTTATHPQHINNIHANLLKQRGVLNYHHQFREFSYFRRKYILFTEGLVERTCPYNDKINIDCVRSIEIRLEKVIENCATYFPNITELKISSMNINQNEIFNSLQYILPLQQLTTLLINDPKCNLEKMIELLHYLPKLSSLTIQHILIHENDLVCIQ</sequence>
<dbReference type="AlphaFoldDB" id="A0A815CJ88"/>
<reference evidence="2" key="1">
    <citation type="submission" date="2021-02" db="EMBL/GenBank/DDBJ databases">
        <authorList>
            <person name="Nowell W R."/>
        </authorList>
    </citation>
    <scope>NUCLEOTIDE SEQUENCE</scope>
</reference>
<keyword evidence="3" id="KW-1185">Reference proteome</keyword>
<dbReference type="EMBL" id="CAJNOI010000119">
    <property type="protein sequence ID" value="CAF1090500.1"/>
    <property type="molecule type" value="Genomic_DNA"/>
</dbReference>
<proteinExistence type="predicted"/>